<dbReference type="STRING" id="287099.SAMN05660413_03292"/>
<name>A0A1I5DE16_9FLAO</name>
<keyword evidence="2" id="KW-1185">Reference proteome</keyword>
<sequence>MGLFDKMFKSERDIVKEEIEKIPWKYITEEQDIEELEKQSFSKPVIIFKYSTRCGISRITLRKFENDLPENMDVAFYFMDLVKYRSLSNEIAERFKVSHESPQLIVLKEGKVLHHSSHQDIHAKRLSEYI</sequence>
<dbReference type="Proteomes" id="UP000199153">
    <property type="component" value="Unassembled WGS sequence"/>
</dbReference>
<dbReference type="EMBL" id="FOVL01000034">
    <property type="protein sequence ID" value="SFN97386.1"/>
    <property type="molecule type" value="Genomic_DNA"/>
</dbReference>
<dbReference type="InterPro" id="IPR022551">
    <property type="entry name" value="BrxC"/>
</dbReference>
<dbReference type="AlphaFoldDB" id="A0A1I5DE16"/>
<organism evidence="1 2">
    <name type="scientific">Salegentibacter flavus</name>
    <dbReference type="NCBI Taxonomy" id="287099"/>
    <lineage>
        <taxon>Bacteria</taxon>
        <taxon>Pseudomonadati</taxon>
        <taxon>Bacteroidota</taxon>
        <taxon>Flavobacteriia</taxon>
        <taxon>Flavobacteriales</taxon>
        <taxon>Flavobacteriaceae</taxon>
        <taxon>Salegentibacter</taxon>
    </lineage>
</organism>
<dbReference type="SUPFAM" id="SSF52833">
    <property type="entry name" value="Thioredoxin-like"/>
    <property type="match status" value="1"/>
</dbReference>
<evidence type="ECO:0000313" key="2">
    <source>
        <dbReference type="Proteomes" id="UP000199153"/>
    </source>
</evidence>
<accession>A0A1I5DE16</accession>
<dbReference type="InterPro" id="IPR036249">
    <property type="entry name" value="Thioredoxin-like_sf"/>
</dbReference>
<gene>
    <name evidence="1" type="ORF">SAMN05660413_03292</name>
</gene>
<dbReference type="OrthoDB" id="677051at2"/>
<dbReference type="Pfam" id="PF11009">
    <property type="entry name" value="BrxC"/>
    <property type="match status" value="1"/>
</dbReference>
<dbReference type="NCBIfam" id="TIGR04019">
    <property type="entry name" value="B_thiol_YtxJ"/>
    <property type="match status" value="1"/>
</dbReference>
<proteinExistence type="predicted"/>
<evidence type="ECO:0000313" key="1">
    <source>
        <dbReference type="EMBL" id="SFN97386.1"/>
    </source>
</evidence>
<dbReference type="RefSeq" id="WP_093411555.1">
    <property type="nucleotide sequence ID" value="NZ_FOVL01000034.1"/>
</dbReference>
<reference evidence="1 2" key="1">
    <citation type="submission" date="2016-10" db="EMBL/GenBank/DDBJ databases">
        <authorList>
            <person name="de Groot N.N."/>
        </authorList>
    </citation>
    <scope>NUCLEOTIDE SEQUENCE [LARGE SCALE GENOMIC DNA]</scope>
    <source>
        <strain evidence="1 2">DSM 17794</strain>
    </source>
</reference>
<dbReference type="Gene3D" id="3.40.30.10">
    <property type="entry name" value="Glutaredoxin"/>
    <property type="match status" value="1"/>
</dbReference>
<protein>
    <submittedName>
        <fullName evidence="1">Bacillithiol system protein YtxJ</fullName>
    </submittedName>
</protein>